<evidence type="ECO:0000259" key="1">
    <source>
        <dbReference type="PROSITE" id="PS51186"/>
    </source>
</evidence>
<dbReference type="SUPFAM" id="SSF55729">
    <property type="entry name" value="Acyl-CoA N-acyltransferases (Nat)"/>
    <property type="match status" value="1"/>
</dbReference>
<dbReference type="InterPro" id="IPR000182">
    <property type="entry name" value="GNAT_dom"/>
</dbReference>
<protein>
    <recommendedName>
        <fullName evidence="1">N-acetyltransferase domain-containing protein</fullName>
    </recommendedName>
</protein>
<comment type="caution">
    <text evidence="2">The sequence shown here is derived from an EMBL/GenBank/DDBJ whole genome shotgun (WGS) entry which is preliminary data.</text>
</comment>
<accession>A0A510Y565</accession>
<dbReference type="EMBL" id="BJUN01000003">
    <property type="protein sequence ID" value="GEK57931.1"/>
    <property type="molecule type" value="Genomic_DNA"/>
</dbReference>
<dbReference type="CDD" id="cd04301">
    <property type="entry name" value="NAT_SF"/>
    <property type="match status" value="1"/>
</dbReference>
<dbReference type="GO" id="GO:0016747">
    <property type="term" value="F:acyltransferase activity, transferring groups other than amino-acyl groups"/>
    <property type="evidence" value="ECO:0007669"/>
    <property type="project" value="InterPro"/>
</dbReference>
<dbReference type="RefSeq" id="WP_094908104.1">
    <property type="nucleotide sequence ID" value="NZ_BJUN01000003.1"/>
</dbReference>
<dbReference type="InterPro" id="IPR016181">
    <property type="entry name" value="Acyl_CoA_acyltransferase"/>
</dbReference>
<sequence>MLIIYQRLKNNENSLKQMRKLNELYAEVFEEEEMYTGNKPSEAYLLKQLSNESTIICTAVLGEQVVAGLTAYVMNKLEEETCEIYVYDLAVDVKFRRRKIATNLLGFLLEEAKNLDASAVFIQADQEDAPAVALYESMGEREDVYHFNIYLKKDKRQGRQGT</sequence>
<evidence type="ECO:0000313" key="3">
    <source>
        <dbReference type="Proteomes" id="UP000321051"/>
    </source>
</evidence>
<dbReference type="Gene3D" id="3.40.630.30">
    <property type="match status" value="1"/>
</dbReference>
<evidence type="ECO:0000313" key="2">
    <source>
        <dbReference type="EMBL" id="GEK57931.1"/>
    </source>
</evidence>
<dbReference type="OrthoDB" id="9796129at2"/>
<keyword evidence="3" id="KW-1185">Reference proteome</keyword>
<name>A0A510Y565_MARHA</name>
<feature type="domain" description="N-acetyltransferase" evidence="1">
    <location>
        <begin position="8"/>
        <end position="156"/>
    </location>
</feature>
<dbReference type="Pfam" id="PF00583">
    <property type="entry name" value="Acetyltransf_1"/>
    <property type="match status" value="1"/>
</dbReference>
<gene>
    <name evidence="2" type="ORF">MHA01_08360</name>
</gene>
<organism evidence="2 3">
    <name type="scientific">Marinococcus halophilus</name>
    <dbReference type="NCBI Taxonomy" id="1371"/>
    <lineage>
        <taxon>Bacteria</taxon>
        <taxon>Bacillati</taxon>
        <taxon>Bacillota</taxon>
        <taxon>Bacilli</taxon>
        <taxon>Bacillales</taxon>
        <taxon>Bacillaceae</taxon>
        <taxon>Marinococcus</taxon>
    </lineage>
</organism>
<dbReference type="AlphaFoldDB" id="A0A510Y565"/>
<dbReference type="PROSITE" id="PS51186">
    <property type="entry name" value="GNAT"/>
    <property type="match status" value="1"/>
</dbReference>
<reference evidence="2 3" key="1">
    <citation type="submission" date="2019-07" db="EMBL/GenBank/DDBJ databases">
        <title>Whole genome shotgun sequence of Marinococcus halophilus NBRC 102359.</title>
        <authorList>
            <person name="Hosoyama A."/>
            <person name="Uohara A."/>
            <person name="Ohji S."/>
            <person name="Ichikawa N."/>
        </authorList>
    </citation>
    <scope>NUCLEOTIDE SEQUENCE [LARGE SCALE GENOMIC DNA]</scope>
    <source>
        <strain evidence="2 3">NBRC 102359</strain>
    </source>
</reference>
<proteinExistence type="predicted"/>
<dbReference type="Proteomes" id="UP000321051">
    <property type="component" value="Unassembled WGS sequence"/>
</dbReference>
<dbReference type="STRING" id="1371.GCA_900166605_02935"/>